<feature type="domain" description="EamA" evidence="9">
    <location>
        <begin position="12"/>
        <end position="140"/>
    </location>
</feature>
<dbReference type="OrthoDB" id="4167046at2"/>
<keyword evidence="3" id="KW-1003">Cell membrane</keyword>
<evidence type="ECO:0000256" key="2">
    <source>
        <dbReference type="ARBA" id="ARBA00007362"/>
    </source>
</evidence>
<feature type="transmembrane region" description="Helical" evidence="8">
    <location>
        <begin position="68"/>
        <end position="90"/>
    </location>
</feature>
<comment type="similarity">
    <text evidence="2">Belongs to the EamA transporter family.</text>
</comment>
<dbReference type="RefSeq" id="WP_146921965.1">
    <property type="nucleotide sequence ID" value="NZ_CP042430.1"/>
</dbReference>
<dbReference type="PANTHER" id="PTHR32322">
    <property type="entry name" value="INNER MEMBRANE TRANSPORTER"/>
    <property type="match status" value="1"/>
</dbReference>
<dbReference type="InterPro" id="IPR037185">
    <property type="entry name" value="EmrE-like"/>
</dbReference>
<dbReference type="Proteomes" id="UP000321805">
    <property type="component" value="Chromosome"/>
</dbReference>
<evidence type="ECO:0000259" key="9">
    <source>
        <dbReference type="Pfam" id="PF00892"/>
    </source>
</evidence>
<name>A0A5B8U990_9ACTN</name>
<dbReference type="SUPFAM" id="SSF103481">
    <property type="entry name" value="Multidrug resistance efflux transporter EmrE"/>
    <property type="match status" value="1"/>
</dbReference>
<evidence type="ECO:0000256" key="6">
    <source>
        <dbReference type="ARBA" id="ARBA00023136"/>
    </source>
</evidence>
<evidence type="ECO:0000256" key="1">
    <source>
        <dbReference type="ARBA" id="ARBA00004651"/>
    </source>
</evidence>
<feature type="transmembrane region" description="Helical" evidence="8">
    <location>
        <begin position="223"/>
        <end position="243"/>
    </location>
</feature>
<dbReference type="Pfam" id="PF00892">
    <property type="entry name" value="EamA"/>
    <property type="match status" value="2"/>
</dbReference>
<dbReference type="PANTHER" id="PTHR32322:SF18">
    <property type="entry name" value="S-ADENOSYLMETHIONINE_S-ADENOSYLHOMOCYSTEINE TRANSPORTER"/>
    <property type="match status" value="1"/>
</dbReference>
<keyword evidence="5 8" id="KW-1133">Transmembrane helix</keyword>
<gene>
    <name evidence="10" type="ORF">FSW04_19845</name>
</gene>
<comment type="subcellular location">
    <subcellularLocation>
        <location evidence="1">Cell membrane</location>
        <topology evidence="1">Multi-pass membrane protein</topology>
    </subcellularLocation>
</comment>
<feature type="transmembrane region" description="Helical" evidence="8">
    <location>
        <begin position="36"/>
        <end position="56"/>
    </location>
</feature>
<evidence type="ECO:0000256" key="4">
    <source>
        <dbReference type="ARBA" id="ARBA00022692"/>
    </source>
</evidence>
<feature type="region of interest" description="Disordered" evidence="7">
    <location>
        <begin position="299"/>
        <end position="319"/>
    </location>
</feature>
<protein>
    <submittedName>
        <fullName evidence="10">DMT family transporter</fullName>
    </submittedName>
</protein>
<evidence type="ECO:0000313" key="11">
    <source>
        <dbReference type="Proteomes" id="UP000321805"/>
    </source>
</evidence>
<dbReference type="InterPro" id="IPR050638">
    <property type="entry name" value="AA-Vitamin_Transporters"/>
</dbReference>
<evidence type="ECO:0000256" key="3">
    <source>
        <dbReference type="ARBA" id="ARBA00022475"/>
    </source>
</evidence>
<organism evidence="10 11">
    <name type="scientific">Baekduia soli</name>
    <dbReference type="NCBI Taxonomy" id="496014"/>
    <lineage>
        <taxon>Bacteria</taxon>
        <taxon>Bacillati</taxon>
        <taxon>Actinomycetota</taxon>
        <taxon>Thermoleophilia</taxon>
        <taxon>Solirubrobacterales</taxon>
        <taxon>Baekduiaceae</taxon>
        <taxon>Baekduia</taxon>
    </lineage>
</organism>
<evidence type="ECO:0000313" key="10">
    <source>
        <dbReference type="EMBL" id="QEC49600.1"/>
    </source>
</evidence>
<dbReference type="EMBL" id="CP042430">
    <property type="protein sequence ID" value="QEC49600.1"/>
    <property type="molecule type" value="Genomic_DNA"/>
</dbReference>
<dbReference type="KEGG" id="bsol:FSW04_19845"/>
<feature type="compositionally biased region" description="Low complexity" evidence="7">
    <location>
        <begin position="308"/>
        <end position="319"/>
    </location>
</feature>
<sequence>MSAKLPSFLPPLITVLLWGGMFPVAAGVMKHIDPVHVTAIRFGFAGLGFLVLLAAVEGRSALRYEGRFGVAFLYGSLGFAGFNILGYAGLRHTTPQHASLIVAIVPGLTVLGRWRLTRVRPSNRLLGFVVLAFAGVALVVVGDDPAAALHGGAGDLLVLFGATMWARYTLSSGQDYPGWSPLRITALTTAAATITILVVTVVGDVSGLLSLPSRADLSTTAGGLAYVVVLGAFVAMIGWNAGIARLGSANAALFMNLVPVTTFTIEAFRGATPTVIELIGAAITLAALVGANATMRAAAPAPAPAPAPTTAARSAAEAA</sequence>
<dbReference type="GO" id="GO:0005886">
    <property type="term" value="C:plasma membrane"/>
    <property type="evidence" value="ECO:0007669"/>
    <property type="project" value="UniProtKB-SubCell"/>
</dbReference>
<dbReference type="AlphaFoldDB" id="A0A5B8U990"/>
<proteinExistence type="inferred from homology"/>
<evidence type="ECO:0000256" key="8">
    <source>
        <dbReference type="SAM" id="Phobius"/>
    </source>
</evidence>
<keyword evidence="4 8" id="KW-0812">Transmembrane</keyword>
<feature type="transmembrane region" description="Helical" evidence="8">
    <location>
        <begin position="182"/>
        <end position="203"/>
    </location>
</feature>
<evidence type="ECO:0000256" key="5">
    <source>
        <dbReference type="ARBA" id="ARBA00022989"/>
    </source>
</evidence>
<evidence type="ECO:0000256" key="7">
    <source>
        <dbReference type="SAM" id="MobiDB-lite"/>
    </source>
</evidence>
<reference evidence="10 11" key="1">
    <citation type="journal article" date="2018" name="J. Microbiol.">
        <title>Baekduia soli gen. nov., sp. nov., a novel bacterium isolated from the soil of Baekdu Mountain and proposal of a novel family name, Baekduiaceae fam. nov.</title>
        <authorList>
            <person name="An D.S."/>
            <person name="Siddiqi M.Z."/>
            <person name="Kim K.H."/>
            <person name="Yu H.S."/>
            <person name="Im W.T."/>
        </authorList>
    </citation>
    <scope>NUCLEOTIDE SEQUENCE [LARGE SCALE GENOMIC DNA]</scope>
    <source>
        <strain evidence="10 11">BR7-21</strain>
    </source>
</reference>
<feature type="transmembrane region" description="Helical" evidence="8">
    <location>
        <begin position="125"/>
        <end position="142"/>
    </location>
</feature>
<keyword evidence="6 8" id="KW-0472">Membrane</keyword>
<feature type="transmembrane region" description="Helical" evidence="8">
    <location>
        <begin position="148"/>
        <end position="170"/>
    </location>
</feature>
<keyword evidence="11" id="KW-1185">Reference proteome</keyword>
<feature type="transmembrane region" description="Helical" evidence="8">
    <location>
        <begin position="96"/>
        <end position="113"/>
    </location>
</feature>
<feature type="domain" description="EamA" evidence="9">
    <location>
        <begin position="153"/>
        <end position="290"/>
    </location>
</feature>
<accession>A0A5B8U990</accession>
<dbReference type="InterPro" id="IPR000620">
    <property type="entry name" value="EamA_dom"/>
</dbReference>